<reference evidence="1" key="1">
    <citation type="journal article" date="2019" name="Sci. Rep.">
        <title>Draft genome of Tanacetum cinerariifolium, the natural source of mosquito coil.</title>
        <authorList>
            <person name="Yamashiro T."/>
            <person name="Shiraishi A."/>
            <person name="Satake H."/>
            <person name="Nakayama K."/>
        </authorList>
    </citation>
    <scope>NUCLEOTIDE SEQUENCE</scope>
</reference>
<dbReference type="EMBL" id="BKCJ010007158">
    <property type="protein sequence ID" value="GEU75824.1"/>
    <property type="molecule type" value="Genomic_DNA"/>
</dbReference>
<proteinExistence type="predicted"/>
<name>A0A6L2MU77_TANCI</name>
<gene>
    <name evidence="1" type="ORF">Tci_047802</name>
</gene>
<dbReference type="AlphaFoldDB" id="A0A6L2MU77"/>
<comment type="caution">
    <text evidence="1">The sequence shown here is derived from an EMBL/GenBank/DDBJ whole genome shotgun (WGS) entry which is preliminary data.</text>
</comment>
<evidence type="ECO:0000313" key="1">
    <source>
        <dbReference type="EMBL" id="GEU75824.1"/>
    </source>
</evidence>
<organism evidence="1">
    <name type="scientific">Tanacetum cinerariifolium</name>
    <name type="common">Dalmatian daisy</name>
    <name type="synonym">Chrysanthemum cinerariifolium</name>
    <dbReference type="NCBI Taxonomy" id="118510"/>
    <lineage>
        <taxon>Eukaryota</taxon>
        <taxon>Viridiplantae</taxon>
        <taxon>Streptophyta</taxon>
        <taxon>Embryophyta</taxon>
        <taxon>Tracheophyta</taxon>
        <taxon>Spermatophyta</taxon>
        <taxon>Magnoliopsida</taxon>
        <taxon>eudicotyledons</taxon>
        <taxon>Gunneridae</taxon>
        <taxon>Pentapetalae</taxon>
        <taxon>asterids</taxon>
        <taxon>campanulids</taxon>
        <taxon>Asterales</taxon>
        <taxon>Asteraceae</taxon>
        <taxon>Asteroideae</taxon>
        <taxon>Anthemideae</taxon>
        <taxon>Anthemidinae</taxon>
        <taxon>Tanacetum</taxon>
    </lineage>
</organism>
<sequence length="126" mass="14762">MAISHIPIEDQDKTIEAYCNATENGYWKWDELSTFLSPDSLKVIASHYTLPLCEWIMDNLSTSNANNDSKGQMMFVITLWWLWKWRNTKIFGRDEEKPIDPIQFLHIKLKEMSDLLVGLLHQMMVG</sequence>
<protein>
    <submittedName>
        <fullName evidence="1">LURP1-like domain-containing protein</fullName>
    </submittedName>
</protein>
<accession>A0A6L2MU77</accession>